<dbReference type="AlphaFoldDB" id="J9DFW5"/>
<dbReference type="EMBL" id="AFBI03000148">
    <property type="protein sequence ID" value="EJW01495.1"/>
    <property type="molecule type" value="Genomic_DNA"/>
</dbReference>
<dbReference type="HOGENOM" id="CLU_1997928_0_0_1"/>
<dbReference type="VEuPathDB" id="MicrosporidiaDB:EDEG_03925"/>
<sequence>MITDQFNNDLKAISTQNQVELEKQKIMEKSTEKQDLHEFFLENHEPWLIKSPKNIKRSGKKICKNIIEKNYKRSKYYEIKPIIINRKHNEPKKIQMKKVNFFDFKYTKNPQNNNTKQILIEKNQVTF</sequence>
<dbReference type="Proteomes" id="UP000003163">
    <property type="component" value="Unassembled WGS sequence"/>
</dbReference>
<dbReference type="InParanoid" id="J9DFW5"/>
<gene>
    <name evidence="1" type="ORF">EDEG_03925</name>
</gene>
<organism evidence="1 2">
    <name type="scientific">Edhazardia aedis (strain USNM 41457)</name>
    <name type="common">Microsporidian parasite</name>
    <dbReference type="NCBI Taxonomy" id="1003232"/>
    <lineage>
        <taxon>Eukaryota</taxon>
        <taxon>Fungi</taxon>
        <taxon>Fungi incertae sedis</taxon>
        <taxon>Microsporidia</taxon>
        <taxon>Edhazardia</taxon>
    </lineage>
</organism>
<protein>
    <submittedName>
        <fullName evidence="1">Uncharacterized protein</fullName>
    </submittedName>
</protein>
<name>J9DFW5_EDHAE</name>
<evidence type="ECO:0000313" key="1">
    <source>
        <dbReference type="EMBL" id="EJW01495.1"/>
    </source>
</evidence>
<proteinExistence type="predicted"/>
<reference evidence="1 2" key="1">
    <citation type="submission" date="2011-08" db="EMBL/GenBank/DDBJ databases">
        <authorList>
            <person name="Liu Z.J."/>
            <person name="Shi F.L."/>
            <person name="Lu J.Q."/>
            <person name="Li M."/>
            <person name="Wang Z.L."/>
        </authorList>
    </citation>
    <scope>NUCLEOTIDE SEQUENCE [LARGE SCALE GENOMIC DNA]</scope>
    <source>
        <strain evidence="1 2">USNM 41457</strain>
    </source>
</reference>
<reference evidence="2" key="2">
    <citation type="submission" date="2015-07" db="EMBL/GenBank/DDBJ databases">
        <title>Contrasting host-pathogen interactions and genome evolution in two generalist and specialist microsporidian pathogens of mosquitoes.</title>
        <authorList>
            <consortium name="The Broad Institute Genomics Platform"/>
            <consortium name="The Broad Institute Genome Sequencing Center for Infectious Disease"/>
            <person name="Cuomo C.A."/>
            <person name="Sanscrainte N.D."/>
            <person name="Goldberg J.M."/>
            <person name="Heiman D."/>
            <person name="Young S."/>
            <person name="Zeng Q."/>
            <person name="Becnel J.J."/>
            <person name="Birren B.W."/>
        </authorList>
    </citation>
    <scope>NUCLEOTIDE SEQUENCE [LARGE SCALE GENOMIC DNA]</scope>
    <source>
        <strain evidence="2">USNM 41457</strain>
    </source>
</reference>
<keyword evidence="2" id="KW-1185">Reference proteome</keyword>
<evidence type="ECO:0000313" key="2">
    <source>
        <dbReference type="Proteomes" id="UP000003163"/>
    </source>
</evidence>
<comment type="caution">
    <text evidence="1">The sequence shown here is derived from an EMBL/GenBank/DDBJ whole genome shotgun (WGS) entry which is preliminary data.</text>
</comment>
<accession>J9DFW5</accession>